<dbReference type="Gene3D" id="3.90.190.10">
    <property type="entry name" value="Protein tyrosine phosphatase superfamily"/>
    <property type="match status" value="1"/>
</dbReference>
<dbReference type="Gene3D" id="1.10.4080.10">
    <property type="entry name" value="ADP-ribosylation/Crystallin J1"/>
    <property type="match status" value="1"/>
</dbReference>
<dbReference type="InterPro" id="IPR036705">
    <property type="entry name" value="Ribosyl_crysJ1_sf"/>
</dbReference>
<gene>
    <name evidence="3" type="ORF">V8201_16215</name>
</gene>
<comment type="caution">
    <text evidence="3">The sequence shown here is derived from an EMBL/GenBank/DDBJ whole genome shotgun (WGS) entry which is preliminary data.</text>
</comment>
<dbReference type="InterPro" id="IPR000387">
    <property type="entry name" value="Tyr_Pase_dom"/>
</dbReference>
<dbReference type="InterPro" id="IPR029021">
    <property type="entry name" value="Prot-tyrosine_phosphatase-like"/>
</dbReference>
<dbReference type="Pfam" id="PF03747">
    <property type="entry name" value="ADP_ribosyl_GH"/>
    <property type="match status" value="1"/>
</dbReference>
<dbReference type="SUPFAM" id="SSF101478">
    <property type="entry name" value="ADP-ribosylglycohydrolase"/>
    <property type="match status" value="1"/>
</dbReference>
<dbReference type="PANTHER" id="PTHR16222">
    <property type="entry name" value="ADP-RIBOSYLGLYCOHYDROLASE"/>
    <property type="match status" value="1"/>
</dbReference>
<dbReference type="InterPro" id="IPR050792">
    <property type="entry name" value="ADP-ribosylglycohydrolase"/>
</dbReference>
<feature type="domain" description="Tyrosine specific protein phosphatases" evidence="2">
    <location>
        <begin position="121"/>
        <end position="179"/>
    </location>
</feature>
<name>A0ABU8H6E7_9SPHN</name>
<organism evidence="3 4">
    <name type="scientific">Sphingomonas kyungheensis</name>
    <dbReference type="NCBI Taxonomy" id="1069987"/>
    <lineage>
        <taxon>Bacteria</taxon>
        <taxon>Pseudomonadati</taxon>
        <taxon>Pseudomonadota</taxon>
        <taxon>Alphaproteobacteria</taxon>
        <taxon>Sphingomonadales</taxon>
        <taxon>Sphingomonadaceae</taxon>
        <taxon>Sphingomonas</taxon>
    </lineage>
</organism>
<dbReference type="EMBL" id="JBBBDM010000011">
    <property type="protein sequence ID" value="MEI5688639.1"/>
    <property type="molecule type" value="Genomic_DNA"/>
</dbReference>
<evidence type="ECO:0000259" key="2">
    <source>
        <dbReference type="PROSITE" id="PS50056"/>
    </source>
</evidence>
<accession>A0ABU8H6E7</accession>
<dbReference type="InterPro" id="IPR057023">
    <property type="entry name" value="PTP-SAK"/>
</dbReference>
<evidence type="ECO:0000256" key="1">
    <source>
        <dbReference type="ARBA" id="ARBA00022801"/>
    </source>
</evidence>
<dbReference type="Proteomes" id="UP001367771">
    <property type="component" value="Unassembled WGS sequence"/>
</dbReference>
<dbReference type="InterPro" id="IPR005502">
    <property type="entry name" value="Ribosyl_crysJ1"/>
</dbReference>
<evidence type="ECO:0000313" key="3">
    <source>
        <dbReference type="EMBL" id="MEI5688639.1"/>
    </source>
</evidence>
<dbReference type="SUPFAM" id="SSF52799">
    <property type="entry name" value="(Phosphotyrosine protein) phosphatases II"/>
    <property type="match status" value="1"/>
</dbReference>
<dbReference type="PROSITE" id="PS50056">
    <property type="entry name" value="TYR_PHOSPHATASE_2"/>
    <property type="match status" value="1"/>
</dbReference>
<sequence length="496" mass="51814">MRGQTAKARTSVSHPLQIAIVAAGPGLGSVGITFCPGKQQPHSATGAWARDLALDVAAIVDWGAASVITLVEDHELAALGVTGLGTAVQAAAMEWHHLPIRDVSLPSPAFETAWAAMGPGIRDQLRAGFNVLVHCKGGLGRAGTIASRLLVDLGWSPAAALSAVRGVRPGAVETKAQEAYVLALTPLPQAQPDRSAASIRDRSLGAMLGLAVGDAVGTTLEFARRDSGVVVSDMVGGGPFKLRAGEWTDDTAMALAVADSLGEAPDLDARDLMSRFVSWWREGEYSCTGRCFDIGVTTRQALARFERDLDPYAGSDDPMSAGNGSLMRLAPIAVRHWRDRTKLADVAARQSRTTHAAPEAIAGCVAYAELLADALSGMARHDVLAAKRSSDAPAIAAIVAGSWRGKPRRDIRSSGYVAHSLEAALWCVARTSSFADAVLLAANLGDDADTTAAITGQLAGALYGASAIPEHWLGRLAWRKRLCDAADRLIAAGEGE</sequence>
<reference evidence="3 4" key="1">
    <citation type="journal article" date="2013" name="Int. J. Syst. Evol. Microbiol.">
        <title>Sphingomonas kyungheensis sp. nov., a bacterium with ginsenoside-converting activity isolated from soil of a ginseng field.</title>
        <authorList>
            <person name="Son H.M."/>
            <person name="Yang J.E."/>
            <person name="Park Y."/>
            <person name="Han C.K."/>
            <person name="Kim S.G."/>
            <person name="Kook M."/>
            <person name="Yi T.H."/>
        </authorList>
    </citation>
    <scope>NUCLEOTIDE SEQUENCE [LARGE SCALE GENOMIC DNA]</scope>
    <source>
        <strain evidence="3 4">LMG 26582</strain>
    </source>
</reference>
<evidence type="ECO:0000313" key="4">
    <source>
        <dbReference type="Proteomes" id="UP001367771"/>
    </source>
</evidence>
<dbReference type="Pfam" id="PF22784">
    <property type="entry name" value="PTP-SAK"/>
    <property type="match status" value="1"/>
</dbReference>
<proteinExistence type="predicted"/>
<keyword evidence="4" id="KW-1185">Reference proteome</keyword>
<protein>
    <submittedName>
        <fullName evidence="3">ADP-ribosylglycohydrolase family protein</fullName>
    </submittedName>
</protein>
<dbReference type="CDD" id="cd14505">
    <property type="entry name" value="CDKN3-like"/>
    <property type="match status" value="1"/>
</dbReference>
<dbReference type="PANTHER" id="PTHR16222:SF12">
    <property type="entry name" value="ADP-RIBOSYLGLYCOHYDROLASE-RELATED"/>
    <property type="match status" value="1"/>
</dbReference>
<keyword evidence="1" id="KW-0378">Hydrolase</keyword>
<dbReference type="RefSeq" id="WP_336545955.1">
    <property type="nucleotide sequence ID" value="NZ_JBBBDM010000011.1"/>
</dbReference>